<proteinExistence type="predicted"/>
<protein>
    <submittedName>
        <fullName evidence="1">Putative selenium-dependent hydroxylase accessory protein YqeC</fullName>
    </submittedName>
</protein>
<accession>A0A5C0SHA4</accession>
<sequence>MKLYKALDIKNREMIALVGGGGKTTAMYALAKDLKRNKKVLISTTTAIYLPKKDQANYLIIGKDIKKIGFYLKENKVVGLGNNITVEGKLKGVDPKLLDYIFLKDYFDYIIVEADGAKHKSLKAPEHYEPVIPYESSMVLIVVGIDACGKFLNEENVHRQQIISYITKMQVGKKITPKMIAKVITSESGLLKGIPNHSRVFLIINKVDSKKCYADAYETAKFVREMDKGRIKNILLCNMLDNNVLNIL</sequence>
<evidence type="ECO:0000313" key="2">
    <source>
        <dbReference type="Proteomes" id="UP000324646"/>
    </source>
</evidence>
<dbReference type="NCBIfam" id="TIGR03172">
    <property type="entry name" value="selenium cofactor biosynthesis protein YqeC"/>
    <property type="match status" value="1"/>
</dbReference>
<dbReference type="AlphaFoldDB" id="A0A5C0SHA4"/>
<organism evidence="1 2">
    <name type="scientific">Crassaminicella thermophila</name>
    <dbReference type="NCBI Taxonomy" id="2599308"/>
    <lineage>
        <taxon>Bacteria</taxon>
        <taxon>Bacillati</taxon>
        <taxon>Bacillota</taxon>
        <taxon>Clostridia</taxon>
        <taxon>Eubacteriales</taxon>
        <taxon>Clostridiaceae</taxon>
        <taxon>Crassaminicella</taxon>
    </lineage>
</organism>
<gene>
    <name evidence="1" type="primary">yqeC</name>
    <name evidence="1" type="ORF">FQB35_12420</name>
</gene>
<evidence type="ECO:0000313" key="1">
    <source>
        <dbReference type="EMBL" id="QEK13057.1"/>
    </source>
</evidence>
<reference evidence="1 2" key="1">
    <citation type="submission" date="2019-07" db="EMBL/GenBank/DDBJ databases">
        <title>Complete genome of Crassaminicella thermophila SY095.</title>
        <authorList>
            <person name="Li X."/>
        </authorList>
    </citation>
    <scope>NUCLEOTIDE SEQUENCE [LARGE SCALE GENOMIC DNA]</scope>
    <source>
        <strain evidence="1 2">SY095</strain>
    </source>
</reference>
<dbReference type="InterPro" id="IPR017587">
    <property type="entry name" value="YqeC"/>
</dbReference>
<dbReference type="EMBL" id="CP042243">
    <property type="protein sequence ID" value="QEK13057.1"/>
    <property type="molecule type" value="Genomic_DNA"/>
</dbReference>
<dbReference type="RefSeq" id="WP_148810197.1">
    <property type="nucleotide sequence ID" value="NZ_CP042243.1"/>
</dbReference>
<dbReference type="Proteomes" id="UP000324646">
    <property type="component" value="Chromosome"/>
</dbReference>
<name>A0A5C0SHA4_CRATE</name>
<dbReference type="KEGG" id="crs:FQB35_12420"/>
<dbReference type="Pfam" id="PF19842">
    <property type="entry name" value="YqeC"/>
    <property type="match status" value="1"/>
</dbReference>
<dbReference type="OrthoDB" id="368187at2"/>
<keyword evidence="2" id="KW-1185">Reference proteome</keyword>